<keyword evidence="2" id="KW-0677">Repeat</keyword>
<dbReference type="InterPro" id="IPR001680">
    <property type="entry name" value="WD40_rpt"/>
</dbReference>
<dbReference type="InterPro" id="IPR020472">
    <property type="entry name" value="WD40_PAC1"/>
</dbReference>
<evidence type="ECO:0000313" key="5">
    <source>
        <dbReference type="EMBL" id="JAP71311.1"/>
    </source>
</evidence>
<accession>A0A131Y0B3</accession>
<evidence type="ECO:0000256" key="3">
    <source>
        <dbReference type="PROSITE-ProRule" id="PRU00221"/>
    </source>
</evidence>
<dbReference type="SUPFAM" id="SSF50978">
    <property type="entry name" value="WD40 repeat-like"/>
    <property type="match status" value="1"/>
</dbReference>
<dbReference type="FunFam" id="2.130.10.10:FF:001203">
    <property type="entry name" value="F-box/WD repeat-containing protein 1A"/>
    <property type="match status" value="2"/>
</dbReference>
<feature type="repeat" description="WD" evidence="3">
    <location>
        <begin position="511"/>
        <end position="550"/>
    </location>
</feature>
<dbReference type="PROSITE" id="PS50181">
    <property type="entry name" value="FBOX"/>
    <property type="match status" value="1"/>
</dbReference>
<evidence type="ECO:0000256" key="1">
    <source>
        <dbReference type="ARBA" id="ARBA00022574"/>
    </source>
</evidence>
<dbReference type="PROSITE" id="PS50082">
    <property type="entry name" value="WD_REPEATS_2"/>
    <property type="match status" value="7"/>
</dbReference>
<feature type="repeat" description="WD" evidence="3">
    <location>
        <begin position="466"/>
        <end position="505"/>
    </location>
</feature>
<dbReference type="PRINTS" id="PR00320">
    <property type="entry name" value="GPROTEINBRPT"/>
</dbReference>
<dbReference type="InterPro" id="IPR053299">
    <property type="entry name" value="ASTRA_WD_repeat"/>
</dbReference>
<dbReference type="AlphaFoldDB" id="A0A131Y0B3"/>
<dbReference type="SMART" id="SM00320">
    <property type="entry name" value="WD40"/>
    <property type="match status" value="7"/>
</dbReference>
<dbReference type="Pfam" id="PF00400">
    <property type="entry name" value="WD40"/>
    <property type="match status" value="7"/>
</dbReference>
<feature type="repeat" description="WD" evidence="3">
    <location>
        <begin position="298"/>
        <end position="337"/>
    </location>
</feature>
<dbReference type="InterPro" id="IPR036047">
    <property type="entry name" value="F-box-like_dom_sf"/>
</dbReference>
<feature type="repeat" description="WD" evidence="3">
    <location>
        <begin position="386"/>
        <end position="425"/>
    </location>
</feature>
<reference evidence="5" key="1">
    <citation type="submission" date="2016-02" db="EMBL/GenBank/DDBJ databases">
        <title>RNAseq analyses of the midgut from blood- or serum-fed Ixodes ricinus ticks.</title>
        <authorList>
            <person name="Perner J."/>
            <person name="Provaznik J."/>
            <person name="Schrenkova J."/>
            <person name="Urbanova V."/>
            <person name="Ribeiro J.M."/>
            <person name="Kopacek P."/>
        </authorList>
    </citation>
    <scope>NUCLEOTIDE SEQUENCE</scope>
    <source>
        <tissue evidence="5">Gut</tissue>
    </source>
</reference>
<feature type="repeat" description="WD" evidence="3">
    <location>
        <begin position="551"/>
        <end position="585"/>
    </location>
</feature>
<dbReference type="CDD" id="cd00200">
    <property type="entry name" value="WD40"/>
    <property type="match status" value="1"/>
</dbReference>
<evidence type="ECO:0000256" key="2">
    <source>
        <dbReference type="ARBA" id="ARBA00022737"/>
    </source>
</evidence>
<feature type="repeat" description="WD" evidence="3">
    <location>
        <begin position="426"/>
        <end position="465"/>
    </location>
</feature>
<dbReference type="InterPro" id="IPR015943">
    <property type="entry name" value="WD40/YVTN_repeat-like_dom_sf"/>
</dbReference>
<organism evidence="5">
    <name type="scientific">Ixodes ricinus</name>
    <name type="common">Common tick</name>
    <name type="synonym">Acarus ricinus</name>
    <dbReference type="NCBI Taxonomy" id="34613"/>
    <lineage>
        <taxon>Eukaryota</taxon>
        <taxon>Metazoa</taxon>
        <taxon>Ecdysozoa</taxon>
        <taxon>Arthropoda</taxon>
        <taxon>Chelicerata</taxon>
        <taxon>Arachnida</taxon>
        <taxon>Acari</taxon>
        <taxon>Parasitiformes</taxon>
        <taxon>Ixodida</taxon>
        <taxon>Ixodoidea</taxon>
        <taxon>Ixodidae</taxon>
        <taxon>Ixodinae</taxon>
        <taxon>Ixodes</taxon>
    </lineage>
</organism>
<dbReference type="Gene3D" id="1.20.1280.50">
    <property type="match status" value="1"/>
</dbReference>
<feature type="domain" description="F-box" evidence="4">
    <location>
        <begin position="199"/>
        <end position="245"/>
    </location>
</feature>
<dbReference type="Pfam" id="PF12937">
    <property type="entry name" value="F-box-like"/>
    <property type="match status" value="1"/>
</dbReference>
<dbReference type="PROSITE" id="PS00678">
    <property type="entry name" value="WD_REPEATS_1"/>
    <property type="match status" value="4"/>
</dbReference>
<dbReference type="PANTHER" id="PTHR44156">
    <property type="entry name" value="SUPERNUMERARY LIMBS, ISOFORM B-RELATED"/>
    <property type="match status" value="1"/>
</dbReference>
<evidence type="ECO:0000259" key="4">
    <source>
        <dbReference type="PROSITE" id="PS50181"/>
    </source>
</evidence>
<feature type="repeat" description="WD" evidence="3">
    <location>
        <begin position="340"/>
        <end position="379"/>
    </location>
</feature>
<evidence type="ECO:0000313" key="6">
    <source>
        <dbReference type="EMBL" id="JAR93235.1"/>
    </source>
</evidence>
<sequence>MELRSYAASADYRSSGKRLDCPLCETVSAEGVVKDAPGDTDDSGGSRTVGWKPCRLLANGHHKSVADLVSNGYPHIICSSHASAKRTTVEQVLPAFRKVEAPRKCHSLPRNFKHRPYQRKGSVKQTTAPVLRRQSSDVVGPADFKSRLDVMKEWFSDFTDEQKNAVLKALLAQCGQSQNHLLSVLLQPVLHEHCPANCQDWLSALPEGPLLLIFSYLDPVSLVRCASVCRAWRDLTRDPYLWQRLCALPQWRVGAATERKQLQLLRRLDGRVDWHAVFRQRFRLRRNWLRGSCHVRTFHGHTQAVFCVQFDDTRIVSGSSDKTIKVWNMRTNSPWSVMTLVGHSGTVRCLHLTGNRLVSGSSDCTIKVWDLSTDQSWSSIACKGNMVGHTDTVRCLQADQRQVVSGSYDRTLKVWDMQTGECLRTLVGHSGAVLCLQFRGDRLVSGSCDRTIRVWQLATGRHLSTLQGHQDAVTCLQFDASQVVSGSLDRTIKLWSLASGHCLRTLDWIKSEGHTGVVRCLQADRWRIVSAGDDRALKVWGLDTGQRLVTLRNHTDGVTCLQFSDCLIVSGSYDQTVKLWDFTVC</sequence>
<proteinExistence type="evidence at transcript level"/>
<dbReference type="CDD" id="cd22109">
    <property type="entry name" value="F-box_FBXO41"/>
    <property type="match status" value="1"/>
</dbReference>
<name>A0A131Y0B3_IXORI</name>
<dbReference type="FunFam" id="1.20.1280.50:FF:000120">
    <property type="entry name" value="F-box/WD repeat-containing protein 1A"/>
    <property type="match status" value="1"/>
</dbReference>
<dbReference type="EMBL" id="GEFM01004485">
    <property type="protein sequence ID" value="JAP71311.1"/>
    <property type="molecule type" value="mRNA"/>
</dbReference>
<dbReference type="SUPFAM" id="SSF81383">
    <property type="entry name" value="F-box domain"/>
    <property type="match status" value="1"/>
</dbReference>
<dbReference type="FunFam" id="2.130.10.10:FF:000715">
    <property type="entry name" value="F-box protein MET30"/>
    <property type="match status" value="1"/>
</dbReference>
<dbReference type="SMART" id="SM00256">
    <property type="entry name" value="FBOX"/>
    <property type="match status" value="1"/>
</dbReference>
<dbReference type="InterPro" id="IPR019775">
    <property type="entry name" value="WD40_repeat_CS"/>
</dbReference>
<reference evidence="6" key="2">
    <citation type="journal article" date="2018" name="PLoS Negl. Trop. Dis.">
        <title>Sialome diversity of ticks revealed by RNAseq of single tick salivary glands.</title>
        <authorList>
            <person name="Perner J."/>
            <person name="Kropackova S."/>
            <person name="Kopacek P."/>
            <person name="Ribeiro J.M."/>
        </authorList>
    </citation>
    <scope>NUCLEOTIDE SEQUENCE</scope>
    <source>
        <strain evidence="6">Siblings of single egg batch collected in Ceske Budejovice</strain>
        <tissue evidence="6">Salivary glands</tissue>
    </source>
</reference>
<dbReference type="InterPro" id="IPR001810">
    <property type="entry name" value="F-box_dom"/>
</dbReference>
<dbReference type="Gene3D" id="2.130.10.10">
    <property type="entry name" value="YVTN repeat-like/Quinoprotein amine dehydrogenase"/>
    <property type="match status" value="2"/>
</dbReference>
<dbReference type="PROSITE" id="PS50294">
    <property type="entry name" value="WD_REPEATS_REGION"/>
    <property type="match status" value="6"/>
</dbReference>
<dbReference type="InterPro" id="IPR036322">
    <property type="entry name" value="WD40_repeat_dom_sf"/>
</dbReference>
<dbReference type="EMBL" id="GEGO01002169">
    <property type="protein sequence ID" value="JAR93235.1"/>
    <property type="molecule type" value="Transcribed_RNA"/>
</dbReference>
<keyword evidence="1 3" id="KW-0853">WD repeat</keyword>
<protein>
    <submittedName>
        <fullName evidence="5">Putative beta-trcp transducin repeat protein</fullName>
    </submittedName>
</protein>